<feature type="transmembrane region" description="Helical" evidence="2">
    <location>
        <begin position="50"/>
        <end position="72"/>
    </location>
</feature>
<evidence type="ECO:0000313" key="5">
    <source>
        <dbReference type="Proteomes" id="UP001220022"/>
    </source>
</evidence>
<dbReference type="InterPro" id="IPR052016">
    <property type="entry name" value="Bact_Sigma-Reg"/>
</dbReference>
<keyword evidence="5" id="KW-1185">Reference proteome</keyword>
<proteinExistence type="predicted"/>
<organism evidence="4 5">
    <name type="scientific">Streptantibioticus ferralitis</name>
    <dbReference type="NCBI Taxonomy" id="236510"/>
    <lineage>
        <taxon>Bacteria</taxon>
        <taxon>Bacillati</taxon>
        <taxon>Actinomycetota</taxon>
        <taxon>Actinomycetes</taxon>
        <taxon>Kitasatosporales</taxon>
        <taxon>Streptomycetaceae</taxon>
        <taxon>Streptantibioticus</taxon>
    </lineage>
</organism>
<dbReference type="EMBL" id="JARHTQ010000007">
    <property type="protein sequence ID" value="MDF2256809.1"/>
    <property type="molecule type" value="Genomic_DNA"/>
</dbReference>
<dbReference type="Gene3D" id="3.60.40.10">
    <property type="entry name" value="PPM-type phosphatase domain"/>
    <property type="match status" value="1"/>
</dbReference>
<evidence type="ECO:0000259" key="3">
    <source>
        <dbReference type="SMART" id="SM00331"/>
    </source>
</evidence>
<dbReference type="SMART" id="SM00331">
    <property type="entry name" value="PP2C_SIG"/>
    <property type="match status" value="1"/>
</dbReference>
<keyword evidence="2" id="KW-0472">Membrane</keyword>
<gene>
    <name evidence="4" type="ORF">P2L57_14075</name>
</gene>
<dbReference type="Pfam" id="PF07228">
    <property type="entry name" value="SpoIIE"/>
    <property type="match status" value="1"/>
</dbReference>
<keyword evidence="2" id="KW-0812">Transmembrane</keyword>
<dbReference type="Proteomes" id="UP001220022">
    <property type="component" value="Unassembled WGS sequence"/>
</dbReference>
<accession>A0ABT5YZD0</accession>
<dbReference type="SUPFAM" id="SSF81606">
    <property type="entry name" value="PP2C-like"/>
    <property type="match status" value="1"/>
</dbReference>
<evidence type="ECO:0000256" key="2">
    <source>
        <dbReference type="SAM" id="Phobius"/>
    </source>
</evidence>
<feature type="domain" description="PPM-type phosphatase" evidence="3">
    <location>
        <begin position="134"/>
        <end position="358"/>
    </location>
</feature>
<dbReference type="InterPro" id="IPR036457">
    <property type="entry name" value="PPM-type-like_dom_sf"/>
</dbReference>
<protein>
    <submittedName>
        <fullName evidence="4">PP2C family protein-serine/threonine phosphatase</fullName>
    </submittedName>
</protein>
<dbReference type="PANTHER" id="PTHR43156">
    <property type="entry name" value="STAGE II SPORULATION PROTEIN E-RELATED"/>
    <property type="match status" value="1"/>
</dbReference>
<comment type="caution">
    <text evidence="4">The sequence shown here is derived from an EMBL/GenBank/DDBJ whole genome shotgun (WGS) entry which is preliminary data.</text>
</comment>
<dbReference type="PANTHER" id="PTHR43156:SF2">
    <property type="entry name" value="STAGE II SPORULATION PROTEIN E"/>
    <property type="match status" value="1"/>
</dbReference>
<name>A0ABT5YZD0_9ACTN</name>
<reference evidence="4 5" key="1">
    <citation type="submission" date="2023-03" db="EMBL/GenBank/DDBJ databases">
        <title>Draft genome sequence of type strain Streptomyces ferralitis JCM 14344.</title>
        <authorList>
            <person name="Klaysubun C."/>
            <person name="Duangmal K."/>
        </authorList>
    </citation>
    <scope>NUCLEOTIDE SEQUENCE [LARGE SCALE GENOMIC DNA]</scope>
    <source>
        <strain evidence="4 5">JCM 14344</strain>
    </source>
</reference>
<dbReference type="InterPro" id="IPR001932">
    <property type="entry name" value="PPM-type_phosphatase-like_dom"/>
</dbReference>
<sequence length="383" mass="40078">MEKIRAGPLGLRGAAVTLLLLGGAAADLFGLQPYMGLPLLAAAPLVAGALLPFRISLSFAITACAVSVVVDLQVRRPPMALFVDLAVVIVTSVLALLINSMVGRQGRDLALARDVAEAAQRAVLPDPPRRAGPVAVAARYETAQVEARIGGDLYAVQSTPFGVRAIIADVRGKGLQAVSSVSVIVGAFRQEAEHAPTLAELADQLDGALSRDSDRRNTVAGAEDFTTAVLVQIPPDGSSVRLINRGHPAPFLVHDGATVRLEPTDHELPLGLRLPEAKSGRASDGDVFPLRLGASLLLVTDGVTEARNKEGTFYDPCTQLAPGRYTDPSQLVDALVQDVSRWAGGRIQDDMAVLALARTAVSSRQIVSGAQSHRGVTPESGTP</sequence>
<evidence type="ECO:0000313" key="4">
    <source>
        <dbReference type="EMBL" id="MDF2256809.1"/>
    </source>
</evidence>
<feature type="transmembrane region" description="Helical" evidence="2">
    <location>
        <begin position="79"/>
        <end position="98"/>
    </location>
</feature>
<keyword evidence="2" id="KW-1133">Transmembrane helix</keyword>
<evidence type="ECO:0000256" key="1">
    <source>
        <dbReference type="ARBA" id="ARBA00022801"/>
    </source>
</evidence>
<keyword evidence="1" id="KW-0378">Hydrolase</keyword>
<dbReference type="RefSeq" id="WP_275813660.1">
    <property type="nucleotide sequence ID" value="NZ_BAAANM010000001.1"/>
</dbReference>